<organism evidence="2 3">
    <name type="scientific">Tribonema minus</name>
    <dbReference type="NCBI Taxonomy" id="303371"/>
    <lineage>
        <taxon>Eukaryota</taxon>
        <taxon>Sar</taxon>
        <taxon>Stramenopiles</taxon>
        <taxon>Ochrophyta</taxon>
        <taxon>PX clade</taxon>
        <taxon>Xanthophyceae</taxon>
        <taxon>Tribonematales</taxon>
        <taxon>Tribonemataceae</taxon>
        <taxon>Tribonema</taxon>
    </lineage>
</organism>
<evidence type="ECO:0000313" key="2">
    <source>
        <dbReference type="EMBL" id="KAG5188790.1"/>
    </source>
</evidence>
<protein>
    <submittedName>
        <fullName evidence="2">Uncharacterized protein</fullName>
    </submittedName>
</protein>
<feature type="compositionally biased region" description="Gly residues" evidence="1">
    <location>
        <begin position="106"/>
        <end position="124"/>
    </location>
</feature>
<feature type="non-terminal residue" evidence="2">
    <location>
        <position position="1"/>
    </location>
</feature>
<proteinExistence type="predicted"/>
<feature type="region of interest" description="Disordered" evidence="1">
    <location>
        <begin position="311"/>
        <end position="342"/>
    </location>
</feature>
<accession>A0A835Z865</accession>
<name>A0A835Z865_9STRA</name>
<evidence type="ECO:0000256" key="1">
    <source>
        <dbReference type="SAM" id="MobiDB-lite"/>
    </source>
</evidence>
<comment type="caution">
    <text evidence="2">The sequence shown here is derived from an EMBL/GenBank/DDBJ whole genome shotgun (WGS) entry which is preliminary data.</text>
</comment>
<sequence length="342" mass="36678">GIARDPSPLQQQHQSRGLSDDATGGRNQQGRPTAIGRGTGSFEGYVSQKGDDIETKLRSPARGLAPRKPSSASGFGDSGAARGAQRGGRSTGTVSRGPMQRTTAKAGGGGGRGGGGGGGGGRGGRGGRDGGVSAYGAEFDSDDDDEGVARRRRRAAGYNDAGDSDDDRDGDAKKDGEEVDSDEEDYMEMQKAYEAMASGTDPDAEEGEDEYSQEALAMMDDYEETVEVWAKPGKGGLPYMRARTLHELVAELQMPPDLAVTPEDEEYSELCNMWTAIARNPSLTGYRKRLMIVRMANYIKRHRDSQYFETLMTPPDLDSSGHRAGALREGKKKKRSARSDYE</sequence>
<keyword evidence="3" id="KW-1185">Reference proteome</keyword>
<evidence type="ECO:0000313" key="3">
    <source>
        <dbReference type="Proteomes" id="UP000664859"/>
    </source>
</evidence>
<feature type="region of interest" description="Disordered" evidence="1">
    <location>
        <begin position="1"/>
        <end position="185"/>
    </location>
</feature>
<dbReference type="Proteomes" id="UP000664859">
    <property type="component" value="Unassembled WGS sequence"/>
</dbReference>
<reference evidence="2" key="1">
    <citation type="submission" date="2021-02" db="EMBL/GenBank/DDBJ databases">
        <title>First Annotated Genome of the Yellow-green Alga Tribonema minus.</title>
        <authorList>
            <person name="Mahan K.M."/>
        </authorList>
    </citation>
    <scope>NUCLEOTIDE SEQUENCE</scope>
    <source>
        <strain evidence="2">UTEX B ZZ1240</strain>
    </source>
</reference>
<dbReference type="AlphaFoldDB" id="A0A835Z865"/>
<feature type="compositionally biased region" description="Polar residues" evidence="1">
    <location>
        <begin position="8"/>
        <end position="17"/>
    </location>
</feature>
<feature type="compositionally biased region" description="Low complexity" evidence="1">
    <location>
        <begin position="70"/>
        <end position="84"/>
    </location>
</feature>
<gene>
    <name evidence="2" type="ORF">JKP88DRAFT_303732</name>
</gene>
<dbReference type="EMBL" id="JAFCMP010000064">
    <property type="protein sequence ID" value="KAG5188790.1"/>
    <property type="molecule type" value="Genomic_DNA"/>
</dbReference>